<dbReference type="Gene3D" id="3.80.10.10">
    <property type="entry name" value="Ribonuclease Inhibitor"/>
    <property type="match status" value="1"/>
</dbReference>
<dbReference type="SUPFAM" id="SSF52047">
    <property type="entry name" value="RNI-like"/>
    <property type="match status" value="1"/>
</dbReference>
<evidence type="ECO:0000313" key="1">
    <source>
        <dbReference type="EMBL" id="KAG5638607.1"/>
    </source>
</evidence>
<sequence length="281" mass="32488">MTLARWPKLCSLALGSFGYQSDFSLGPADEVSFSHFLDSHPSLKYIRLQWNFKRWMSPVEVQLDLSPDALPELDTFVGIYQQLNRLPNRDTIETLDLTCEPLHESRVDIICPILQSMTSLTSLDLWTHVLNPNEDNTRFFTTILSACPKLTDFHFMCTMTFTAKPLKQLLSQLYLLPQLKRFSLTKGHKYGDESMLGSALQILQATPTLQQINIRWARENAPNHLKQEGTYDVTCGDDGLPTYIMVHEQGIPFFGRPFDRQYKHIVRWPMRQRNTSMMLSR</sequence>
<dbReference type="OrthoDB" id="3162794at2759"/>
<comment type="caution">
    <text evidence="1">The sequence shown here is derived from an EMBL/GenBank/DDBJ whole genome shotgun (WGS) entry which is preliminary data.</text>
</comment>
<evidence type="ECO:0000313" key="2">
    <source>
        <dbReference type="Proteomes" id="UP000717328"/>
    </source>
</evidence>
<organism evidence="1 2">
    <name type="scientific">Sphagnurus paluster</name>
    <dbReference type="NCBI Taxonomy" id="117069"/>
    <lineage>
        <taxon>Eukaryota</taxon>
        <taxon>Fungi</taxon>
        <taxon>Dikarya</taxon>
        <taxon>Basidiomycota</taxon>
        <taxon>Agaricomycotina</taxon>
        <taxon>Agaricomycetes</taxon>
        <taxon>Agaricomycetidae</taxon>
        <taxon>Agaricales</taxon>
        <taxon>Tricholomatineae</taxon>
        <taxon>Lyophyllaceae</taxon>
        <taxon>Sphagnurus</taxon>
    </lineage>
</organism>
<accession>A0A9P7G175</accession>
<evidence type="ECO:0008006" key="3">
    <source>
        <dbReference type="Google" id="ProtNLM"/>
    </source>
</evidence>
<dbReference type="AlphaFoldDB" id="A0A9P7G175"/>
<keyword evidence="2" id="KW-1185">Reference proteome</keyword>
<proteinExistence type="predicted"/>
<reference evidence="1" key="2">
    <citation type="submission" date="2021-10" db="EMBL/GenBank/DDBJ databases">
        <title>Phylogenomics reveals ancestral predisposition of the termite-cultivated fungus Termitomyces towards a domesticated lifestyle.</title>
        <authorList>
            <person name="Auxier B."/>
            <person name="Grum-Grzhimaylo A."/>
            <person name="Cardenas M.E."/>
            <person name="Lodge J.D."/>
            <person name="Laessoe T."/>
            <person name="Pedersen O."/>
            <person name="Smith M.E."/>
            <person name="Kuyper T.W."/>
            <person name="Franco-Molano E.A."/>
            <person name="Baroni T.J."/>
            <person name="Aanen D.K."/>
        </authorList>
    </citation>
    <scope>NUCLEOTIDE SEQUENCE</scope>
    <source>
        <strain evidence="1">D49</strain>
    </source>
</reference>
<dbReference type="InterPro" id="IPR032675">
    <property type="entry name" value="LRR_dom_sf"/>
</dbReference>
<gene>
    <name evidence="1" type="ORF">H0H81_011497</name>
</gene>
<name>A0A9P7G175_9AGAR</name>
<protein>
    <recommendedName>
        <fullName evidence="3">F-box domain-containing protein</fullName>
    </recommendedName>
</protein>
<dbReference type="EMBL" id="JABCKI010005753">
    <property type="protein sequence ID" value="KAG5638607.1"/>
    <property type="molecule type" value="Genomic_DNA"/>
</dbReference>
<dbReference type="Proteomes" id="UP000717328">
    <property type="component" value="Unassembled WGS sequence"/>
</dbReference>
<reference evidence="1" key="1">
    <citation type="submission" date="2021-02" db="EMBL/GenBank/DDBJ databases">
        <authorList>
            <person name="Nieuwenhuis M."/>
            <person name="Van De Peppel L.J.J."/>
        </authorList>
    </citation>
    <scope>NUCLEOTIDE SEQUENCE</scope>
    <source>
        <strain evidence="1">D49</strain>
    </source>
</reference>